<dbReference type="EMBL" id="NPEZ01000002">
    <property type="protein sequence ID" value="OZT77511.1"/>
    <property type="molecule type" value="Genomic_DNA"/>
</dbReference>
<dbReference type="PANTHER" id="PTHR33841:SF1">
    <property type="entry name" value="DNA METHYLTRANSFERASE A"/>
    <property type="match status" value="1"/>
</dbReference>
<evidence type="ECO:0000256" key="6">
    <source>
        <dbReference type="SAM" id="Coils"/>
    </source>
</evidence>
<protein>
    <recommendedName>
        <fullName evidence="1">site-specific DNA-methyltransferase (adenine-specific)</fullName>
        <ecNumber evidence="1">2.1.1.72</ecNumber>
    </recommendedName>
</protein>
<evidence type="ECO:0000256" key="4">
    <source>
        <dbReference type="ARBA" id="ARBA00022691"/>
    </source>
</evidence>
<reference evidence="8 9" key="1">
    <citation type="submission" date="2017-07" db="EMBL/GenBank/DDBJ databases">
        <title>Shotgun whole genome sequences of three halophilic bacterial isolates.</title>
        <authorList>
            <person name="Pozzo T."/>
            <person name="Higdon S.M."/>
            <person name="Quillaguaman J."/>
        </authorList>
    </citation>
    <scope>NUCLEOTIDE SEQUENCE [LARGE SCALE GENOMIC DNA]</scope>
    <source>
        <strain evidence="8 9">BU-1</strain>
    </source>
</reference>
<dbReference type="Pfam" id="PF07669">
    <property type="entry name" value="Eco57I"/>
    <property type="match status" value="1"/>
</dbReference>
<evidence type="ECO:0000256" key="2">
    <source>
        <dbReference type="ARBA" id="ARBA00022603"/>
    </source>
</evidence>
<feature type="domain" description="Type II methyltransferase M.TaqI-like" evidence="7">
    <location>
        <begin position="348"/>
        <end position="579"/>
    </location>
</feature>
<dbReference type="GO" id="GO:0032259">
    <property type="term" value="P:methylation"/>
    <property type="evidence" value="ECO:0007669"/>
    <property type="project" value="UniProtKB-KW"/>
</dbReference>
<evidence type="ECO:0000256" key="5">
    <source>
        <dbReference type="ARBA" id="ARBA00047942"/>
    </source>
</evidence>
<dbReference type="GO" id="GO:0009007">
    <property type="term" value="F:site-specific DNA-methyltransferase (adenine-specific) activity"/>
    <property type="evidence" value="ECO:0007669"/>
    <property type="project" value="UniProtKB-EC"/>
</dbReference>
<evidence type="ECO:0000313" key="9">
    <source>
        <dbReference type="Proteomes" id="UP000216682"/>
    </source>
</evidence>
<feature type="coiled-coil region" evidence="6">
    <location>
        <begin position="1114"/>
        <end position="1141"/>
    </location>
</feature>
<dbReference type="EC" id="2.1.1.72" evidence="1"/>
<dbReference type="InterPro" id="IPR011639">
    <property type="entry name" value="MethylTrfase_TaqI-like_dom"/>
</dbReference>
<keyword evidence="6" id="KW-0175">Coiled coil</keyword>
<dbReference type="RefSeq" id="WP_094906237.1">
    <property type="nucleotide sequence ID" value="NZ_NPEZ01000002.1"/>
</dbReference>
<comment type="caution">
    <text evidence="8">The sequence shown here is derived from an EMBL/GenBank/DDBJ whole genome shotgun (WGS) entry which is preliminary data.</text>
</comment>
<dbReference type="Proteomes" id="UP000216682">
    <property type="component" value="Unassembled WGS sequence"/>
</dbReference>
<gene>
    <name evidence="8" type="ORF">CFN03_06115</name>
</gene>
<keyword evidence="3 8" id="KW-0808">Transferase</keyword>
<dbReference type="GO" id="GO:0006304">
    <property type="term" value="P:DNA modification"/>
    <property type="evidence" value="ECO:0007669"/>
    <property type="project" value="InterPro"/>
</dbReference>
<dbReference type="InterPro" id="IPR050953">
    <property type="entry name" value="N4_N6_ade-DNA_methylase"/>
</dbReference>
<organism evidence="8 9">
    <name type="scientific">Salinicoccus roseus</name>
    <dbReference type="NCBI Taxonomy" id="45670"/>
    <lineage>
        <taxon>Bacteria</taxon>
        <taxon>Bacillati</taxon>
        <taxon>Bacillota</taxon>
        <taxon>Bacilli</taxon>
        <taxon>Bacillales</taxon>
        <taxon>Staphylococcaceae</taxon>
        <taxon>Salinicoccus</taxon>
    </lineage>
</organism>
<evidence type="ECO:0000256" key="3">
    <source>
        <dbReference type="ARBA" id="ARBA00022679"/>
    </source>
</evidence>
<keyword evidence="2 8" id="KW-0489">Methyltransferase</keyword>
<dbReference type="Gene3D" id="3.40.50.150">
    <property type="entry name" value="Vaccinia Virus protein VP39"/>
    <property type="match status" value="1"/>
</dbReference>
<dbReference type="InterPro" id="IPR029063">
    <property type="entry name" value="SAM-dependent_MTases_sf"/>
</dbReference>
<sequence>MNKSALRSLATNARRELLNKVKSKAMKIGITEEKIKKADVESSDAIFIDGRQLSSEEKNQRKNLIKRIEQKGFNQVMEEVAYTWFNRFSALRFMEVNEYLPSNVRVLSSVNPEDPIPDIIKEAMSLDFEIDKEWVYERKVKNENDKLFQYLIIKQCNDLNNYLPFMFEKINDYTEILFPEGLLSKDSFLRKMTDVDEIPEDDWEKVEVIGWLYQYYISEKKDQVFSDLKKKVKISKETLPAATQLFTPNWIVKYMVENSLGRIWIESYPDSPIKENWKYYLDGVDQKNNVIDQLDKIRHKNINPEEITFLDPSCGSGHILVYAFDVLYEIYREKGYIEHEIPKLILEKNLFGLDVDDRASQLASFAVMMKAREKSRRVFRQDISLNIYAIQESNWITDEIVDYLIGFDDSNDNQGILKNSINYLRDIFWDAKEYGSILNVETFDFSYLNKRLEEVVNEDVDLFQVSIKEQVLERIPFLILQTKLLSNKYDVVCTNPPYMGSGNMGKKLSGYVKLKYPNSKTDLSTVFMEKTLSLCKENGYMSMINIPVWMTLASCVTLRQKLIENKTIVNMLHFGRGVFGSDFGSTAFVFRNKRVKEYRSSYRRLFLKKGAVDNVEQKEKWFFEGIGSYIAQQEDFKKIPGNPFSYWISKETYKIFQDFNKVGDVAVAKQGLITGNNEKFLRFWFEISNENFTDSCSSREETKVNGIKWYPYNKGGDFRKWYGNNNYVVNWENDGYEIQNFKDDNGKLRSRPQNLSYYFKSGLTWTALTAGVFSMRYSPKGFLFDAMGPVCFPSDSKNVYFILGLLNSVVGDKFLKILSPNLKFDQKPLENVPFPQKTNHELDDLVKQNILISKNDWNNFESSWDFKKHPFLKYKEDSNNSRIKIAFQEWEGFSLQQFNKLMFNEEELNRIFIEFYGLESELSSEIDEKGITVQKADLERDIKSFISYAVGCMFGRYSLDQEGLTYAGGEFDKNKYQTFHADGDNILPILPGVYFEDDIVSRFIDFVKVTYGKETLTENLDFIADTLGKKKNETAKETIRRYFLNDFFKDHLQTYKKRPIYWLFTSGKQKAFNCLIYLHRYDSTTLGRIRTDYLHELQTRMDAEKDSLMNIIDGDSTSKEINQTKKELKSLEKNIEELKEYDEVLHHMADQQIEIDLDDGVEINYEKFKRLLAKK</sequence>
<keyword evidence="4" id="KW-0949">S-adenosyl-L-methionine</keyword>
<evidence type="ECO:0000259" key="7">
    <source>
        <dbReference type="Pfam" id="PF07669"/>
    </source>
</evidence>
<dbReference type="PRINTS" id="PR00507">
    <property type="entry name" value="N12N6MTFRASE"/>
</dbReference>
<evidence type="ECO:0000313" key="8">
    <source>
        <dbReference type="EMBL" id="OZT77511.1"/>
    </source>
</evidence>
<dbReference type="AlphaFoldDB" id="A0A265E7C9"/>
<dbReference type="NCBIfam" id="NF033452">
    <property type="entry name" value="BREX_1_MTaseX"/>
    <property type="match status" value="1"/>
</dbReference>
<comment type="catalytic activity">
    <reaction evidence="5">
        <text>a 2'-deoxyadenosine in DNA + S-adenosyl-L-methionine = an N(6)-methyl-2'-deoxyadenosine in DNA + S-adenosyl-L-homocysteine + H(+)</text>
        <dbReference type="Rhea" id="RHEA:15197"/>
        <dbReference type="Rhea" id="RHEA-COMP:12418"/>
        <dbReference type="Rhea" id="RHEA-COMP:12419"/>
        <dbReference type="ChEBI" id="CHEBI:15378"/>
        <dbReference type="ChEBI" id="CHEBI:57856"/>
        <dbReference type="ChEBI" id="CHEBI:59789"/>
        <dbReference type="ChEBI" id="CHEBI:90615"/>
        <dbReference type="ChEBI" id="CHEBI:90616"/>
        <dbReference type="EC" id="2.1.1.72"/>
    </reaction>
</comment>
<dbReference type="PANTHER" id="PTHR33841">
    <property type="entry name" value="DNA METHYLTRANSFERASE YEEA-RELATED"/>
    <property type="match status" value="1"/>
</dbReference>
<dbReference type="InterPro" id="IPR047939">
    <property type="entry name" value="BREX_1_PglX"/>
</dbReference>
<dbReference type="SUPFAM" id="SSF53335">
    <property type="entry name" value="S-adenosyl-L-methionine-dependent methyltransferases"/>
    <property type="match status" value="1"/>
</dbReference>
<evidence type="ECO:0000256" key="1">
    <source>
        <dbReference type="ARBA" id="ARBA00011900"/>
    </source>
</evidence>
<proteinExistence type="predicted"/>
<name>A0A265E7C9_9STAP</name>
<accession>A0A265E7C9</accession>